<evidence type="ECO:0000259" key="2">
    <source>
        <dbReference type="Pfam" id="PF02371"/>
    </source>
</evidence>
<dbReference type="Proteomes" id="UP000229641">
    <property type="component" value="Unassembled WGS sequence"/>
</dbReference>
<dbReference type="AlphaFoldDB" id="A0A2H0M0U9"/>
<comment type="caution">
    <text evidence="3">The sequence shown here is derived from an EMBL/GenBank/DDBJ whole genome shotgun (WGS) entry which is preliminary data.</text>
</comment>
<dbReference type="GO" id="GO:0003677">
    <property type="term" value="F:DNA binding"/>
    <property type="evidence" value="ECO:0007669"/>
    <property type="project" value="InterPro"/>
</dbReference>
<dbReference type="PANTHER" id="PTHR33055:SF13">
    <property type="entry name" value="TRANSPOSASE"/>
    <property type="match status" value="1"/>
</dbReference>
<evidence type="ECO:0000313" key="4">
    <source>
        <dbReference type="Proteomes" id="UP000229641"/>
    </source>
</evidence>
<organism evidence="3 4">
    <name type="scientific">Candidatus Ghiorseimicrobium undicola</name>
    <dbReference type="NCBI Taxonomy" id="1974746"/>
    <lineage>
        <taxon>Bacteria</taxon>
        <taxon>Pseudomonadati</taxon>
        <taxon>Candidatus Omnitrophota</taxon>
        <taxon>Candidatus Ghiorseimicrobium</taxon>
    </lineage>
</organism>
<sequence>MGRYIGVDLHKNTFTVCSLNAKGQELKNFQVSKNGMEDFKQTLCQSDEVAVESTGNSGYFVREIKGLVKAVRIINPTQFKIISQSVKKTDEKDAEIIAKYLSKGLIPEVRMRSKEEAQLASLIGTRDKFVKLRTTLKNKIHNILNANGIVTKREIFASEKNLEKVLSSDLDSASLFELRIIITELRNLNKAIVEIDKEMTDRGQKLKGHQNLTSLTGIGDISATILLNTIGDVNDFDGDNKLAAYLGIVPRVYVSNETSNYGHITKMGNKIARTTLVQCALIAIRYNPYLRAFYLKLKAKKGSGKAIIATA</sequence>
<name>A0A2H0M0U9_9BACT</name>
<dbReference type="GO" id="GO:0004803">
    <property type="term" value="F:transposase activity"/>
    <property type="evidence" value="ECO:0007669"/>
    <property type="project" value="InterPro"/>
</dbReference>
<dbReference type="Pfam" id="PF01548">
    <property type="entry name" value="DEDD_Tnp_IS110"/>
    <property type="match status" value="1"/>
</dbReference>
<protein>
    <submittedName>
        <fullName evidence="3">IS110 family transposase</fullName>
    </submittedName>
</protein>
<feature type="non-terminal residue" evidence="3">
    <location>
        <position position="311"/>
    </location>
</feature>
<dbReference type="EMBL" id="PCWA01000049">
    <property type="protein sequence ID" value="PIQ89355.1"/>
    <property type="molecule type" value="Genomic_DNA"/>
</dbReference>
<dbReference type="PANTHER" id="PTHR33055">
    <property type="entry name" value="TRANSPOSASE FOR INSERTION SEQUENCE ELEMENT IS1111A"/>
    <property type="match status" value="1"/>
</dbReference>
<dbReference type="GO" id="GO:0006313">
    <property type="term" value="P:DNA transposition"/>
    <property type="evidence" value="ECO:0007669"/>
    <property type="project" value="InterPro"/>
</dbReference>
<accession>A0A2H0M0U9</accession>
<dbReference type="NCBIfam" id="NF033542">
    <property type="entry name" value="transpos_IS110"/>
    <property type="match status" value="1"/>
</dbReference>
<dbReference type="InterPro" id="IPR003346">
    <property type="entry name" value="Transposase_20"/>
</dbReference>
<dbReference type="InterPro" id="IPR047650">
    <property type="entry name" value="Transpos_IS110"/>
</dbReference>
<dbReference type="InterPro" id="IPR002525">
    <property type="entry name" value="Transp_IS110-like_N"/>
</dbReference>
<feature type="domain" description="Transposase IS110-like N-terminal" evidence="1">
    <location>
        <begin position="5"/>
        <end position="145"/>
    </location>
</feature>
<evidence type="ECO:0000313" key="3">
    <source>
        <dbReference type="EMBL" id="PIQ89355.1"/>
    </source>
</evidence>
<evidence type="ECO:0000259" key="1">
    <source>
        <dbReference type="Pfam" id="PF01548"/>
    </source>
</evidence>
<gene>
    <name evidence="3" type="ORF">COV72_03475</name>
</gene>
<proteinExistence type="predicted"/>
<reference evidence="3 4" key="1">
    <citation type="submission" date="2017-09" db="EMBL/GenBank/DDBJ databases">
        <title>Depth-based differentiation of microbial function through sediment-hosted aquifers and enrichment of novel symbionts in the deep terrestrial subsurface.</title>
        <authorList>
            <person name="Probst A.J."/>
            <person name="Ladd B."/>
            <person name="Jarett J.K."/>
            <person name="Geller-Mcgrath D.E."/>
            <person name="Sieber C.M."/>
            <person name="Emerson J.B."/>
            <person name="Anantharaman K."/>
            <person name="Thomas B.C."/>
            <person name="Malmstrom R."/>
            <person name="Stieglmeier M."/>
            <person name="Klingl A."/>
            <person name="Woyke T."/>
            <person name="Ryan C.M."/>
            <person name="Banfield J.F."/>
        </authorList>
    </citation>
    <scope>NUCLEOTIDE SEQUENCE [LARGE SCALE GENOMIC DNA]</scope>
    <source>
        <strain evidence="3">CG11_big_fil_rev_8_21_14_0_20_42_13</strain>
    </source>
</reference>
<dbReference type="Pfam" id="PF02371">
    <property type="entry name" value="Transposase_20"/>
    <property type="match status" value="1"/>
</dbReference>
<feature type="domain" description="Transposase IS116/IS110/IS902 C-terminal" evidence="2">
    <location>
        <begin position="210"/>
        <end position="294"/>
    </location>
</feature>